<sequence length="131" mass="14102">MTGRGWIVWRPKDLQGAETHVTVASTCNTHHALAAFVSSVSRDGARSHVADDRTRTVFSCLRRVGLSRRPLAICSACQHALWVGKPLRSGGPKRKIDVDKSGTTVPVPDSGLPTALQPIEIGPSDLVTEPR</sequence>
<name>A0A5N6KRP5_9ROSI</name>
<dbReference type="Proteomes" id="UP000327013">
    <property type="component" value="Unassembled WGS sequence"/>
</dbReference>
<dbReference type="AlphaFoldDB" id="A0A5N6KRP5"/>
<feature type="region of interest" description="Disordered" evidence="1">
    <location>
        <begin position="92"/>
        <end position="131"/>
    </location>
</feature>
<accession>A0A5N6KRP5</accession>
<gene>
    <name evidence="2" type="ORF">FH972_022030</name>
</gene>
<reference evidence="2 3" key="1">
    <citation type="submission" date="2019-06" db="EMBL/GenBank/DDBJ databases">
        <title>A chromosomal-level reference genome of Carpinus fangiana (Coryloideae, Betulaceae).</title>
        <authorList>
            <person name="Yang X."/>
            <person name="Wang Z."/>
            <person name="Zhang L."/>
            <person name="Hao G."/>
            <person name="Liu J."/>
            <person name="Yang Y."/>
        </authorList>
    </citation>
    <scope>NUCLEOTIDE SEQUENCE [LARGE SCALE GENOMIC DNA]</scope>
    <source>
        <strain evidence="2">Cfa_2016G</strain>
        <tissue evidence="2">Leaf</tissue>
    </source>
</reference>
<evidence type="ECO:0000313" key="2">
    <source>
        <dbReference type="EMBL" id="KAB8339094.1"/>
    </source>
</evidence>
<comment type="caution">
    <text evidence="2">The sequence shown here is derived from an EMBL/GenBank/DDBJ whole genome shotgun (WGS) entry which is preliminary data.</text>
</comment>
<evidence type="ECO:0000256" key="1">
    <source>
        <dbReference type="SAM" id="MobiDB-lite"/>
    </source>
</evidence>
<protein>
    <submittedName>
        <fullName evidence="2">Uncharacterized protein</fullName>
    </submittedName>
</protein>
<evidence type="ECO:0000313" key="3">
    <source>
        <dbReference type="Proteomes" id="UP000327013"/>
    </source>
</evidence>
<proteinExistence type="predicted"/>
<dbReference type="EMBL" id="VIBQ01000010">
    <property type="protein sequence ID" value="KAB8339094.1"/>
    <property type="molecule type" value="Genomic_DNA"/>
</dbReference>
<organism evidence="2 3">
    <name type="scientific">Carpinus fangiana</name>
    <dbReference type="NCBI Taxonomy" id="176857"/>
    <lineage>
        <taxon>Eukaryota</taxon>
        <taxon>Viridiplantae</taxon>
        <taxon>Streptophyta</taxon>
        <taxon>Embryophyta</taxon>
        <taxon>Tracheophyta</taxon>
        <taxon>Spermatophyta</taxon>
        <taxon>Magnoliopsida</taxon>
        <taxon>eudicotyledons</taxon>
        <taxon>Gunneridae</taxon>
        <taxon>Pentapetalae</taxon>
        <taxon>rosids</taxon>
        <taxon>fabids</taxon>
        <taxon>Fagales</taxon>
        <taxon>Betulaceae</taxon>
        <taxon>Carpinus</taxon>
    </lineage>
</organism>
<keyword evidence="3" id="KW-1185">Reference proteome</keyword>